<dbReference type="InterPro" id="IPR017871">
    <property type="entry name" value="ABC_transporter-like_CS"/>
</dbReference>
<evidence type="ECO:0000313" key="10">
    <source>
        <dbReference type="Proteomes" id="UP001597338"/>
    </source>
</evidence>
<dbReference type="RefSeq" id="WP_377197651.1">
    <property type="nucleotide sequence ID" value="NZ_JBHUHF010000001.1"/>
</dbReference>
<protein>
    <submittedName>
        <fullName evidence="9">Dipeptide ABC transporter ATP-binding protein</fullName>
    </submittedName>
</protein>
<keyword evidence="10" id="KW-1185">Reference proteome</keyword>
<reference evidence="10" key="1">
    <citation type="journal article" date="2019" name="Int. J. Syst. Evol. Microbiol.">
        <title>The Global Catalogue of Microorganisms (GCM) 10K type strain sequencing project: providing services to taxonomists for standard genome sequencing and annotation.</title>
        <authorList>
            <consortium name="The Broad Institute Genomics Platform"/>
            <consortium name="The Broad Institute Genome Sequencing Center for Infectious Disease"/>
            <person name="Wu L."/>
            <person name="Ma J."/>
        </authorList>
    </citation>
    <scope>NUCLEOTIDE SEQUENCE [LARGE SCALE GENOMIC DNA]</scope>
    <source>
        <strain evidence="10">CCM 7043</strain>
    </source>
</reference>
<dbReference type="CDD" id="cd03257">
    <property type="entry name" value="ABC_NikE_OppD_transporters"/>
    <property type="match status" value="2"/>
</dbReference>
<organism evidence="9 10">
    <name type="scientific">Promicromonospora aerolata</name>
    <dbReference type="NCBI Taxonomy" id="195749"/>
    <lineage>
        <taxon>Bacteria</taxon>
        <taxon>Bacillati</taxon>
        <taxon>Actinomycetota</taxon>
        <taxon>Actinomycetes</taxon>
        <taxon>Micrococcales</taxon>
        <taxon>Promicromonosporaceae</taxon>
        <taxon>Promicromonospora</taxon>
    </lineage>
</organism>
<dbReference type="InterPro" id="IPR003439">
    <property type="entry name" value="ABC_transporter-like_ATP-bd"/>
</dbReference>
<dbReference type="SUPFAM" id="SSF52540">
    <property type="entry name" value="P-loop containing nucleoside triphosphate hydrolases"/>
    <property type="match status" value="2"/>
</dbReference>
<dbReference type="PANTHER" id="PTHR43297:SF2">
    <property type="entry name" value="DIPEPTIDE TRANSPORT ATP-BINDING PROTEIN DPPD"/>
    <property type="match status" value="1"/>
</dbReference>
<evidence type="ECO:0000259" key="8">
    <source>
        <dbReference type="PROSITE" id="PS50893"/>
    </source>
</evidence>
<evidence type="ECO:0000256" key="4">
    <source>
        <dbReference type="ARBA" id="ARBA00022475"/>
    </source>
</evidence>
<sequence>MSERLLEIDGLSVGFRSPDGGLVPAVDGVSLDVRDGEIVAIVGESGSGKSVTAMSVLGLLPKNAEVTGSIRLRGEELLASGRTQHDVRGRRIAIIFQDPFGALDPVFTVGFQIREVVRTHFPELSARDRRRRVIELLAAVELRDPAQRARSYPHQLSGGQAQRVMIAMALACGPEILIADEPTTALDVTVQREILDLLIRVRERDGMGMLLITHDMGVVADVADRVVVMRDGRFEETQTVDRLFANPEAAYTQQLLESVPRLDAAERRSSAGDEPALEIDDLTVEYRRGLRSVTAVAGASLTVARGEVVAIVGESGSGKSTIGKAITGLAPVRSGAIVVDGLDVARLRTRQAMALKQRIGIVFQNPMGALDPRWTMAASIGEPLRIHRSLRGRHLEARTAELLDAVGLARQCASRYPHELSGGQRQRVAIARALALDPVLLIADEPTSALDVSVQSTVLELFRTLQAELRFACLFISHDLAVVDSLADRIVVMSDARIVEQGARRQILLDPREDYTRRLLNAAPVPDPDQQRQRRQQRAAA</sequence>
<dbReference type="InterPro" id="IPR050388">
    <property type="entry name" value="ABC_Ni/Peptide_Import"/>
</dbReference>
<dbReference type="InterPro" id="IPR013563">
    <property type="entry name" value="Oligopep_ABC_C"/>
</dbReference>
<dbReference type="Pfam" id="PF08352">
    <property type="entry name" value="oligo_HPY"/>
    <property type="match status" value="2"/>
</dbReference>
<dbReference type="Gene3D" id="3.40.50.300">
    <property type="entry name" value="P-loop containing nucleotide triphosphate hydrolases"/>
    <property type="match status" value="2"/>
</dbReference>
<dbReference type="InterPro" id="IPR027417">
    <property type="entry name" value="P-loop_NTPase"/>
</dbReference>
<dbReference type="InterPro" id="IPR003593">
    <property type="entry name" value="AAA+_ATPase"/>
</dbReference>
<feature type="domain" description="ABC transporter" evidence="8">
    <location>
        <begin position="277"/>
        <end position="520"/>
    </location>
</feature>
<dbReference type="PROSITE" id="PS50893">
    <property type="entry name" value="ABC_TRANSPORTER_2"/>
    <property type="match status" value="2"/>
</dbReference>
<dbReference type="EMBL" id="JBHUHF010000001">
    <property type="protein sequence ID" value="MFD2025777.1"/>
    <property type="molecule type" value="Genomic_DNA"/>
</dbReference>
<comment type="subcellular location">
    <subcellularLocation>
        <location evidence="1">Cell membrane</location>
        <topology evidence="1">Peripheral membrane protein</topology>
    </subcellularLocation>
</comment>
<keyword evidence="5" id="KW-0547">Nucleotide-binding</keyword>
<dbReference type="Proteomes" id="UP001597338">
    <property type="component" value="Unassembled WGS sequence"/>
</dbReference>
<dbReference type="PANTHER" id="PTHR43297">
    <property type="entry name" value="OLIGOPEPTIDE TRANSPORT ATP-BINDING PROTEIN APPD"/>
    <property type="match status" value="1"/>
</dbReference>
<feature type="domain" description="ABC transporter" evidence="8">
    <location>
        <begin position="6"/>
        <end position="256"/>
    </location>
</feature>
<dbReference type="GO" id="GO:0005524">
    <property type="term" value="F:ATP binding"/>
    <property type="evidence" value="ECO:0007669"/>
    <property type="project" value="UniProtKB-KW"/>
</dbReference>
<keyword evidence="3" id="KW-0813">Transport</keyword>
<keyword evidence="6 9" id="KW-0067">ATP-binding</keyword>
<evidence type="ECO:0000256" key="5">
    <source>
        <dbReference type="ARBA" id="ARBA00022741"/>
    </source>
</evidence>
<dbReference type="Pfam" id="PF00005">
    <property type="entry name" value="ABC_tran"/>
    <property type="match status" value="2"/>
</dbReference>
<dbReference type="NCBIfam" id="NF007739">
    <property type="entry name" value="PRK10419.1"/>
    <property type="match status" value="2"/>
</dbReference>
<evidence type="ECO:0000256" key="2">
    <source>
        <dbReference type="ARBA" id="ARBA00005417"/>
    </source>
</evidence>
<comment type="caution">
    <text evidence="9">The sequence shown here is derived from an EMBL/GenBank/DDBJ whole genome shotgun (WGS) entry which is preliminary data.</text>
</comment>
<evidence type="ECO:0000256" key="1">
    <source>
        <dbReference type="ARBA" id="ARBA00004202"/>
    </source>
</evidence>
<name>A0ABW4V6A8_9MICO</name>
<dbReference type="NCBIfam" id="NF008453">
    <property type="entry name" value="PRK11308.1"/>
    <property type="match status" value="2"/>
</dbReference>
<dbReference type="PROSITE" id="PS00211">
    <property type="entry name" value="ABC_TRANSPORTER_1"/>
    <property type="match status" value="2"/>
</dbReference>
<keyword evidence="4" id="KW-1003">Cell membrane</keyword>
<accession>A0ABW4V6A8</accession>
<evidence type="ECO:0000256" key="3">
    <source>
        <dbReference type="ARBA" id="ARBA00022448"/>
    </source>
</evidence>
<comment type="similarity">
    <text evidence="2">Belongs to the ABC transporter superfamily.</text>
</comment>
<evidence type="ECO:0000256" key="7">
    <source>
        <dbReference type="ARBA" id="ARBA00023136"/>
    </source>
</evidence>
<proteinExistence type="inferred from homology"/>
<keyword evidence="7" id="KW-0472">Membrane</keyword>
<evidence type="ECO:0000256" key="6">
    <source>
        <dbReference type="ARBA" id="ARBA00022840"/>
    </source>
</evidence>
<gene>
    <name evidence="9" type="ORF">ACFSL2_09675</name>
</gene>
<evidence type="ECO:0000313" key="9">
    <source>
        <dbReference type="EMBL" id="MFD2025777.1"/>
    </source>
</evidence>
<dbReference type="SMART" id="SM00382">
    <property type="entry name" value="AAA"/>
    <property type="match status" value="2"/>
</dbReference>